<keyword evidence="9" id="KW-1185">Reference proteome</keyword>
<evidence type="ECO:0000256" key="5">
    <source>
        <dbReference type="ARBA" id="ARBA00023014"/>
    </source>
</evidence>
<dbReference type="InterPro" id="IPR023404">
    <property type="entry name" value="rSAM_horseshoe"/>
</dbReference>
<dbReference type="SFLD" id="SFLDG01123">
    <property type="entry name" value="methyltransferase_(Class_B)"/>
    <property type="match status" value="1"/>
</dbReference>
<dbReference type="Pfam" id="PF04055">
    <property type="entry name" value="Radical_SAM"/>
    <property type="match status" value="1"/>
</dbReference>
<dbReference type="GO" id="GO:0003824">
    <property type="term" value="F:catalytic activity"/>
    <property type="evidence" value="ECO:0007669"/>
    <property type="project" value="InterPro"/>
</dbReference>
<dbReference type="SFLD" id="SFLDS00029">
    <property type="entry name" value="Radical_SAM"/>
    <property type="match status" value="1"/>
</dbReference>
<dbReference type="InterPro" id="IPR051198">
    <property type="entry name" value="BchE-like"/>
</dbReference>
<dbReference type="CDD" id="cd02068">
    <property type="entry name" value="radical_SAM_B12_BD"/>
    <property type="match status" value="1"/>
</dbReference>
<evidence type="ECO:0000313" key="8">
    <source>
        <dbReference type="EMBL" id="MBO1264210.1"/>
    </source>
</evidence>
<proteinExistence type="predicted"/>
<keyword evidence="4" id="KW-0408">Iron</keyword>
<dbReference type="GO" id="GO:0046872">
    <property type="term" value="F:metal ion binding"/>
    <property type="evidence" value="ECO:0007669"/>
    <property type="project" value="UniProtKB-KW"/>
</dbReference>
<evidence type="ECO:0000256" key="2">
    <source>
        <dbReference type="ARBA" id="ARBA00022691"/>
    </source>
</evidence>
<name>A0A939KJZ7_9CLOT</name>
<evidence type="ECO:0000259" key="7">
    <source>
        <dbReference type="PROSITE" id="PS51918"/>
    </source>
</evidence>
<evidence type="ECO:0000256" key="4">
    <source>
        <dbReference type="ARBA" id="ARBA00023004"/>
    </source>
</evidence>
<dbReference type="InterPro" id="IPR006638">
    <property type="entry name" value="Elp3/MiaA/NifB-like_rSAM"/>
</dbReference>
<evidence type="ECO:0000313" key="9">
    <source>
        <dbReference type="Proteomes" id="UP000664218"/>
    </source>
</evidence>
<dbReference type="GO" id="GO:0051539">
    <property type="term" value="F:4 iron, 4 sulfur cluster binding"/>
    <property type="evidence" value="ECO:0007669"/>
    <property type="project" value="UniProtKB-KW"/>
</dbReference>
<dbReference type="Gene3D" id="3.40.50.280">
    <property type="entry name" value="Cobalamin-binding domain"/>
    <property type="match status" value="1"/>
</dbReference>
<comment type="cofactor">
    <cofactor evidence="1">
        <name>[4Fe-4S] cluster</name>
        <dbReference type="ChEBI" id="CHEBI:49883"/>
    </cofactor>
</comment>
<dbReference type="InterPro" id="IPR007197">
    <property type="entry name" value="rSAM"/>
</dbReference>
<keyword evidence="3" id="KW-0479">Metal-binding</keyword>
<dbReference type="InterPro" id="IPR034466">
    <property type="entry name" value="Methyltransferase_Class_B"/>
</dbReference>
<dbReference type="GO" id="GO:0005829">
    <property type="term" value="C:cytosol"/>
    <property type="evidence" value="ECO:0007669"/>
    <property type="project" value="TreeGrafter"/>
</dbReference>
<dbReference type="CDD" id="cd01335">
    <property type="entry name" value="Radical_SAM"/>
    <property type="match status" value="1"/>
</dbReference>
<dbReference type="SUPFAM" id="SSF52242">
    <property type="entry name" value="Cobalamin (vitamin B12)-binding domain"/>
    <property type="match status" value="1"/>
</dbReference>
<dbReference type="PROSITE" id="PS51332">
    <property type="entry name" value="B12_BINDING"/>
    <property type="match status" value="1"/>
</dbReference>
<protein>
    <submittedName>
        <fullName evidence="8">B12-binding domain-containing radical SAM protein</fullName>
    </submittedName>
</protein>
<dbReference type="InterPro" id="IPR036724">
    <property type="entry name" value="Cobalamin-bd_sf"/>
</dbReference>
<evidence type="ECO:0000256" key="3">
    <source>
        <dbReference type="ARBA" id="ARBA00022723"/>
    </source>
</evidence>
<feature type="domain" description="B12-binding" evidence="6">
    <location>
        <begin position="1"/>
        <end position="133"/>
    </location>
</feature>
<evidence type="ECO:0000259" key="6">
    <source>
        <dbReference type="PROSITE" id="PS51332"/>
    </source>
</evidence>
<sequence length="557" mass="64526">MKVVLAAINSKYIHTNISLRYLEKISANLDVETERLEFSINEMKDKILEEILERKPDLVAFSVYIWNFDLVRELSVLIKRIDENIRILYGGPEVTYDSRKHLSIMAGDYIIRGEGELTYGDLLGSLFHGRDLSGVKGLTYREGAEIFLNPDREKMDMRQVPYPYDEGEDLTGKLSYIEASRGCPYQCSYCLSSSERDLRFLPYADVEERVEKLLQTGTKVVKFIDRTFNIHPDCEAIWSYLIGLDTEVTFHFEISPDLITKEHVALLQTAPAGRIQFEVGIQSTRQDVLVAINRFIGFHQVLEKLEELVKLSNIHNHMDLIAGLPYDTPESFHQSFNDVYALQPDMLQLGFLKVIKGTPMERDAEKYGIVYSPYAPYEVLKTRWMSFSDLRGLHHTEEALEKYYNSGRFSAALTYILAEEEDPYRFYKELGEDLQQRYKGRSLGAKEQYQVLFEFSLAYLTERGRKPQTVVLNELLKYDWLSGNKKQFVPAFLKRSYPDDRTLRSRLSKELGRKVHVEMFSMDVLRYLTSGEVFMADTPVVYDEKSGEIIKNQLISV</sequence>
<gene>
    <name evidence="8" type="ORF">J3A84_04020</name>
</gene>
<dbReference type="InterPro" id="IPR058240">
    <property type="entry name" value="rSAM_sf"/>
</dbReference>
<keyword evidence="5" id="KW-0411">Iron-sulfur</keyword>
<dbReference type="PANTHER" id="PTHR43409:SF16">
    <property type="entry name" value="SLR0320 PROTEIN"/>
    <property type="match status" value="1"/>
</dbReference>
<dbReference type="PANTHER" id="PTHR43409">
    <property type="entry name" value="ANAEROBIC MAGNESIUM-PROTOPORPHYRIN IX MONOMETHYL ESTER CYCLASE-RELATED"/>
    <property type="match status" value="1"/>
</dbReference>
<dbReference type="Gene3D" id="3.80.30.20">
    <property type="entry name" value="tm_1862 like domain"/>
    <property type="match status" value="1"/>
</dbReference>
<dbReference type="InterPro" id="IPR025288">
    <property type="entry name" value="DUF4080"/>
</dbReference>
<dbReference type="GO" id="GO:0031419">
    <property type="term" value="F:cobalamin binding"/>
    <property type="evidence" value="ECO:0007669"/>
    <property type="project" value="InterPro"/>
</dbReference>
<dbReference type="SUPFAM" id="SSF102114">
    <property type="entry name" value="Radical SAM enzymes"/>
    <property type="match status" value="1"/>
</dbReference>
<accession>A0A939KJZ7</accession>
<dbReference type="InterPro" id="IPR006158">
    <property type="entry name" value="Cobalamin-bd"/>
</dbReference>
<comment type="caution">
    <text evidence="8">The sequence shown here is derived from an EMBL/GenBank/DDBJ whole genome shotgun (WGS) entry which is preliminary data.</text>
</comment>
<dbReference type="AlphaFoldDB" id="A0A939KJZ7"/>
<evidence type="ECO:0000256" key="1">
    <source>
        <dbReference type="ARBA" id="ARBA00001966"/>
    </source>
</evidence>
<dbReference type="SFLD" id="SFLDG01082">
    <property type="entry name" value="B12-binding_domain_containing"/>
    <property type="match status" value="1"/>
</dbReference>
<dbReference type="Pfam" id="PF02310">
    <property type="entry name" value="B12-binding"/>
    <property type="match status" value="1"/>
</dbReference>
<organism evidence="8 9">
    <name type="scientific">Proteiniclasticum aestuarii</name>
    <dbReference type="NCBI Taxonomy" id="2817862"/>
    <lineage>
        <taxon>Bacteria</taxon>
        <taxon>Bacillati</taxon>
        <taxon>Bacillota</taxon>
        <taxon>Clostridia</taxon>
        <taxon>Eubacteriales</taxon>
        <taxon>Clostridiaceae</taxon>
        <taxon>Proteiniclasticum</taxon>
    </lineage>
</organism>
<dbReference type="RefSeq" id="WP_207598726.1">
    <property type="nucleotide sequence ID" value="NZ_JAFNJU010000002.1"/>
</dbReference>
<dbReference type="SMART" id="SM00729">
    <property type="entry name" value="Elp3"/>
    <property type="match status" value="1"/>
</dbReference>
<dbReference type="Pfam" id="PF13311">
    <property type="entry name" value="DUF4080"/>
    <property type="match status" value="1"/>
</dbReference>
<dbReference type="EMBL" id="JAFNJU010000002">
    <property type="protein sequence ID" value="MBO1264210.1"/>
    <property type="molecule type" value="Genomic_DNA"/>
</dbReference>
<reference evidence="8" key="1">
    <citation type="submission" date="2021-03" db="EMBL/GenBank/DDBJ databases">
        <title>Proteiniclasticum marinus sp. nov., isolated from tidal flat sediment.</title>
        <authorList>
            <person name="Namirimu T."/>
            <person name="Yang J.-A."/>
            <person name="Yang S.-H."/>
            <person name="Kim Y.-J."/>
            <person name="Kwon K.K."/>
        </authorList>
    </citation>
    <scope>NUCLEOTIDE SEQUENCE</scope>
    <source>
        <strain evidence="8">SCR006</strain>
    </source>
</reference>
<dbReference type="PROSITE" id="PS51918">
    <property type="entry name" value="RADICAL_SAM"/>
    <property type="match status" value="1"/>
</dbReference>
<dbReference type="Proteomes" id="UP000664218">
    <property type="component" value="Unassembled WGS sequence"/>
</dbReference>
<keyword evidence="2" id="KW-0949">S-adenosyl-L-methionine</keyword>
<feature type="domain" description="Radical SAM core" evidence="7">
    <location>
        <begin position="169"/>
        <end position="391"/>
    </location>
</feature>